<dbReference type="Pfam" id="PF03797">
    <property type="entry name" value="Autotransporter"/>
    <property type="match status" value="1"/>
</dbReference>
<accession>A0A5B8LS08</accession>
<dbReference type="OrthoDB" id="6848220at2"/>
<feature type="domain" description="Autotransporter" evidence="1">
    <location>
        <begin position="447"/>
        <end position="727"/>
    </location>
</feature>
<sequence>MATRSFGTAPRRRGAWRLAGMAMLLGTTAIVTVPRAEAAGEIIDPSRQDLGYHYYDIPALSADGSIFVGNVYDAFNRIYTGYYQEPGGVTSLPGFGVGTSLIYGMSGDGRWVVGYSQNLAGYNRAFLWDAPNGVPIDLGLLYPAIPNAHMAARDVSGDGTRVVGSYIRPGMTRAWAWIKDATTGEVDNEEMYRLDGLDDANNWAAWTISDDGHYAAGYSDGNATASRAVRWDLSGLEAGSPGARTPLDLGSFTGVEDGWSTARDISADGRIVVGAAADPDGISRAFRWVEGAAGGVGANVQMYDLGTLVPSRSDAESEAKAVSRDGAYIVGWSNAAAEASEEEDDRLAFRWTEETGMESMHDWLERHGVTLADGQVLTEATAVSDNGRVIAGLMSTAEPGSGAFIARVTGDGGGDGGLMDVAEYQRSLFSTTQIASAGEFLTWLPMNGAHHRPLMQQGRLEDGHCMWATGDFGLHGESGTGLGLAEAGGCIDLLGGSVKAGLGVGTSHSWQTLALGGSSRLNGQYVIGEVDWQPDGTPLLLSLTGMLGGWQAEMHRGYSNGAATAYSDGKTSLGSGVIRLRADWLGAAEIGNTTINPWASVAFGRQHIAAFTETGGPFPAHFDAQTLGMAEMRLGVAAVTEFSAQTTLTTSFEVVHRSGDAPAAKGNVIGLFDFSLGGGTRSATWLRAGLELDHQIADNFALSGSVHAATNGRDPSISGSVGLKFTF</sequence>
<evidence type="ECO:0000313" key="2">
    <source>
        <dbReference type="EMBL" id="QDZ10953.1"/>
    </source>
</evidence>
<name>A0A5B8LS08_9HYPH</name>
<protein>
    <submittedName>
        <fullName evidence="2">Autotransporter domain-containing protein</fullName>
    </submittedName>
</protein>
<dbReference type="NCBIfam" id="TIGR02913">
    <property type="entry name" value="HAF_rpt"/>
    <property type="match status" value="1"/>
</dbReference>
<dbReference type="InterPro" id="IPR005546">
    <property type="entry name" value="Autotransporte_beta"/>
</dbReference>
<keyword evidence="3" id="KW-1185">Reference proteome</keyword>
<dbReference type="Gene3D" id="2.40.128.130">
    <property type="entry name" value="Autotransporter beta-domain"/>
    <property type="match status" value="1"/>
</dbReference>
<reference evidence="2 3" key="1">
    <citation type="submission" date="2019-07" db="EMBL/GenBank/DDBJ databases">
        <title>Full genome sequence of Devosia sp. Gsoil 520.</title>
        <authorList>
            <person name="Im W.-T."/>
        </authorList>
    </citation>
    <scope>NUCLEOTIDE SEQUENCE [LARGE SCALE GENOMIC DNA]</scope>
    <source>
        <strain evidence="2 3">Gsoil 520</strain>
    </source>
</reference>
<dbReference type="EMBL" id="CP042304">
    <property type="protein sequence ID" value="QDZ10953.1"/>
    <property type="molecule type" value="Genomic_DNA"/>
</dbReference>
<dbReference type="InterPro" id="IPR014262">
    <property type="entry name" value="HAF_rpt"/>
</dbReference>
<organism evidence="2 3">
    <name type="scientific">Devosia ginsengisoli</name>
    <dbReference type="NCBI Taxonomy" id="400770"/>
    <lineage>
        <taxon>Bacteria</taxon>
        <taxon>Pseudomonadati</taxon>
        <taxon>Pseudomonadota</taxon>
        <taxon>Alphaproteobacteria</taxon>
        <taxon>Hyphomicrobiales</taxon>
        <taxon>Devosiaceae</taxon>
        <taxon>Devosia</taxon>
    </lineage>
</organism>
<evidence type="ECO:0000259" key="1">
    <source>
        <dbReference type="PROSITE" id="PS51208"/>
    </source>
</evidence>
<dbReference type="SUPFAM" id="SSF103515">
    <property type="entry name" value="Autotransporter"/>
    <property type="match status" value="1"/>
</dbReference>
<dbReference type="InterPro" id="IPR036709">
    <property type="entry name" value="Autotransporte_beta_dom_sf"/>
</dbReference>
<evidence type="ECO:0000313" key="3">
    <source>
        <dbReference type="Proteomes" id="UP000315364"/>
    </source>
</evidence>
<dbReference type="Proteomes" id="UP000315364">
    <property type="component" value="Chromosome"/>
</dbReference>
<dbReference type="AlphaFoldDB" id="A0A5B8LS08"/>
<dbReference type="KEGG" id="dea:FPZ08_09430"/>
<dbReference type="PROSITE" id="PS51208">
    <property type="entry name" value="AUTOTRANSPORTER"/>
    <property type="match status" value="1"/>
</dbReference>
<proteinExistence type="predicted"/>
<gene>
    <name evidence="2" type="ORF">FPZ08_09430</name>
</gene>
<dbReference type="RefSeq" id="WP_146289737.1">
    <property type="nucleotide sequence ID" value="NZ_CP042304.1"/>
</dbReference>